<evidence type="ECO:0000313" key="10">
    <source>
        <dbReference type="Proteomes" id="UP001159405"/>
    </source>
</evidence>
<feature type="compositionally biased region" description="Acidic residues" evidence="5">
    <location>
        <begin position="260"/>
        <end position="288"/>
    </location>
</feature>
<dbReference type="InterPro" id="IPR037274">
    <property type="entry name" value="Znf_CHY_sf"/>
</dbReference>
<gene>
    <name evidence="9" type="ORF">PLOB_00007344</name>
</gene>
<protein>
    <recommendedName>
        <fullName evidence="11">RING finger and CHY zinc finger domain-containing protein 1</fullName>
    </recommendedName>
</protein>
<dbReference type="Gene3D" id="3.30.40.10">
    <property type="entry name" value="Zinc/RING finger domain, C3HC4 (zinc finger)"/>
    <property type="match status" value="1"/>
</dbReference>
<dbReference type="InterPro" id="IPR017921">
    <property type="entry name" value="Znf_CTCHY"/>
</dbReference>
<dbReference type="SUPFAM" id="SSF161219">
    <property type="entry name" value="CHY zinc finger-like"/>
    <property type="match status" value="1"/>
</dbReference>
<evidence type="ECO:0000256" key="1">
    <source>
        <dbReference type="ARBA" id="ARBA00022723"/>
    </source>
</evidence>
<organism evidence="9 10">
    <name type="scientific">Porites lobata</name>
    <dbReference type="NCBI Taxonomy" id="104759"/>
    <lineage>
        <taxon>Eukaryota</taxon>
        <taxon>Metazoa</taxon>
        <taxon>Cnidaria</taxon>
        <taxon>Anthozoa</taxon>
        <taxon>Hexacorallia</taxon>
        <taxon>Scleractinia</taxon>
        <taxon>Fungiina</taxon>
        <taxon>Poritidae</taxon>
        <taxon>Porites</taxon>
    </lineage>
</organism>
<evidence type="ECO:0000256" key="4">
    <source>
        <dbReference type="PROSITE-ProRule" id="PRU00601"/>
    </source>
</evidence>
<dbReference type="Pfam" id="PF14599">
    <property type="entry name" value="zinc_ribbon_6"/>
    <property type="match status" value="1"/>
</dbReference>
<feature type="region of interest" description="Disordered" evidence="5">
    <location>
        <begin position="258"/>
        <end position="291"/>
    </location>
</feature>
<name>A0ABN8QJJ2_9CNID</name>
<dbReference type="PROSITE" id="PS51270">
    <property type="entry name" value="ZF_CTCHY"/>
    <property type="match status" value="1"/>
</dbReference>
<dbReference type="InterPro" id="IPR039512">
    <property type="entry name" value="RCHY1_zinc-ribbon"/>
</dbReference>
<dbReference type="Gene3D" id="2.20.28.10">
    <property type="match status" value="1"/>
</dbReference>
<evidence type="ECO:0000256" key="5">
    <source>
        <dbReference type="SAM" id="MobiDB-lite"/>
    </source>
</evidence>
<evidence type="ECO:0000259" key="8">
    <source>
        <dbReference type="PROSITE" id="PS51270"/>
    </source>
</evidence>
<dbReference type="PROSITE" id="PS51266">
    <property type="entry name" value="ZF_CHY"/>
    <property type="match status" value="1"/>
</dbReference>
<comment type="caution">
    <text evidence="9">The sequence shown here is derived from an EMBL/GenBank/DDBJ whole genome shotgun (WGS) entry which is preliminary data.</text>
</comment>
<sequence length="312" mass="35007">MSTSCQHYIRRCSLLAPCCVKYYSCRLCHNDKEDHELDRKTVQQIKCLQCGSCQTVASHCKDCGIKFGRYFCMICRLYDDQEKGQFHCNGCGICRVGGEANFFHCSRCDMCLGIQLKDSHKCVEKSSRSDCPICYEDIHTSRIPAHVPPCGHLLHNTCFSKLLESGGYACPICNRSMVDMSRAWRMLDNEIARTPMPAEYNNFNVMILCRDCHKESKVKFHVVGLKCAECGSYNTSREGEEGVPVMPPPIPVAAVATEAAEGEDEWETEEEEEIVGGEVEQENEEQGQDDGVNLAEVQLDMDGDSNNVLPLD</sequence>
<dbReference type="InterPro" id="IPR008913">
    <property type="entry name" value="Znf_CHY"/>
</dbReference>
<evidence type="ECO:0000259" key="6">
    <source>
        <dbReference type="PROSITE" id="PS50089"/>
    </source>
</evidence>
<feature type="domain" description="RING-type" evidence="6">
    <location>
        <begin position="131"/>
        <end position="174"/>
    </location>
</feature>
<evidence type="ECO:0000313" key="9">
    <source>
        <dbReference type="EMBL" id="CAH3165802.1"/>
    </source>
</evidence>
<dbReference type="Pfam" id="PF05495">
    <property type="entry name" value="zf-CHY"/>
    <property type="match status" value="1"/>
</dbReference>
<dbReference type="PROSITE" id="PS50089">
    <property type="entry name" value="ZF_RING_2"/>
    <property type="match status" value="1"/>
</dbReference>
<dbReference type="EMBL" id="CALNXK010000134">
    <property type="protein sequence ID" value="CAH3165802.1"/>
    <property type="molecule type" value="Genomic_DNA"/>
</dbReference>
<dbReference type="SMART" id="SM00184">
    <property type="entry name" value="RING"/>
    <property type="match status" value="1"/>
</dbReference>
<dbReference type="SUPFAM" id="SSF161245">
    <property type="entry name" value="Zinc hairpin stack"/>
    <property type="match status" value="1"/>
</dbReference>
<dbReference type="SUPFAM" id="SSF57850">
    <property type="entry name" value="RING/U-box"/>
    <property type="match status" value="1"/>
</dbReference>
<proteinExistence type="predicted"/>
<dbReference type="InterPro" id="IPR037275">
    <property type="entry name" value="Znf_CTCHY_sf"/>
</dbReference>
<reference evidence="9 10" key="1">
    <citation type="submission" date="2022-05" db="EMBL/GenBank/DDBJ databases">
        <authorList>
            <consortium name="Genoscope - CEA"/>
            <person name="William W."/>
        </authorList>
    </citation>
    <scope>NUCLEOTIDE SEQUENCE [LARGE SCALE GENOMIC DNA]</scope>
</reference>
<feature type="domain" description="CTCHY-type" evidence="8">
    <location>
        <begin position="67"/>
        <end position="130"/>
    </location>
</feature>
<dbReference type="Pfam" id="PF13639">
    <property type="entry name" value="zf-RING_2"/>
    <property type="match status" value="1"/>
</dbReference>
<dbReference type="CDD" id="cd16464">
    <property type="entry name" value="RING-H2_Pirh2-like"/>
    <property type="match status" value="1"/>
</dbReference>
<accession>A0ABN8QJJ2</accession>
<dbReference type="InterPro" id="IPR013083">
    <property type="entry name" value="Znf_RING/FYVE/PHD"/>
</dbReference>
<dbReference type="PANTHER" id="PTHR21319:SF53">
    <property type="entry name" value="RING FINGER AND CHY ZINC FINGER DOMAIN-CONTAINING PROTEIN 1"/>
    <property type="match status" value="1"/>
</dbReference>
<dbReference type="InterPro" id="IPR001841">
    <property type="entry name" value="Znf_RING"/>
</dbReference>
<feature type="domain" description="CHY-type" evidence="7">
    <location>
        <begin position="1"/>
        <end position="65"/>
    </location>
</feature>
<keyword evidence="3" id="KW-0862">Zinc</keyword>
<keyword evidence="2 4" id="KW-0863">Zinc-finger</keyword>
<keyword evidence="1" id="KW-0479">Metal-binding</keyword>
<evidence type="ECO:0000256" key="3">
    <source>
        <dbReference type="ARBA" id="ARBA00022833"/>
    </source>
</evidence>
<evidence type="ECO:0000256" key="2">
    <source>
        <dbReference type="ARBA" id="ARBA00022771"/>
    </source>
</evidence>
<keyword evidence="10" id="KW-1185">Reference proteome</keyword>
<dbReference type="PANTHER" id="PTHR21319">
    <property type="entry name" value="RING FINGER AND CHY ZINC FINGER DOMAIN-CONTAINING PROTEIN 1"/>
    <property type="match status" value="1"/>
</dbReference>
<dbReference type="Proteomes" id="UP001159405">
    <property type="component" value="Unassembled WGS sequence"/>
</dbReference>
<evidence type="ECO:0000259" key="7">
    <source>
        <dbReference type="PROSITE" id="PS51266"/>
    </source>
</evidence>
<evidence type="ECO:0008006" key="11">
    <source>
        <dbReference type="Google" id="ProtNLM"/>
    </source>
</evidence>